<dbReference type="GO" id="GO:0015562">
    <property type="term" value="F:efflux transmembrane transporter activity"/>
    <property type="evidence" value="ECO:0007669"/>
    <property type="project" value="TreeGrafter"/>
</dbReference>
<dbReference type="InterPro" id="IPR006143">
    <property type="entry name" value="RND_pump_MFP"/>
</dbReference>
<proteinExistence type="predicted"/>
<gene>
    <name evidence="1" type="ORF">GALL_224790</name>
</gene>
<dbReference type="Gene3D" id="1.10.287.470">
    <property type="entry name" value="Helix hairpin bin"/>
    <property type="match status" value="1"/>
</dbReference>
<sequence>MLGAVGARARAADAQSSAVVTVHAQAVTHTLSAYGQVEPIAIIRVRAVGLGTLSGLRVVPGSGVTAGEVLAQIGGPRMRTLLTAREQTLRSAQAREVAASHALEIVRRQFAAQLATRQAVDAAQSDLSAARAAAQTADAQLREVRDLQTVRAPATGTVIDVQAANGEQTTAAQALLTLQPAGRLWIRAAYYGADAALLHVGMTGRFQPSGDDEPIPVKVAAVSSGLATDGGLRVGLVATSPVSPAWWGSGQWGTVTLEGPSRRMVAVPTTALILDRGNWWVLVHTPQGDKPRQVVPGPTQGWQTWLTSGLHVGEQVVVQDAFLEYHRGIAQSYQPPD</sequence>
<dbReference type="PANTHER" id="PTHR30469:SF15">
    <property type="entry name" value="HLYD FAMILY OF SECRETION PROTEINS"/>
    <property type="match status" value="1"/>
</dbReference>
<dbReference type="PANTHER" id="PTHR30469">
    <property type="entry name" value="MULTIDRUG RESISTANCE PROTEIN MDTA"/>
    <property type="match status" value="1"/>
</dbReference>
<dbReference type="AlphaFoldDB" id="A0A1J5RHE9"/>
<name>A0A1J5RHE9_9ZZZZ</name>
<dbReference type="GO" id="GO:1990281">
    <property type="term" value="C:efflux pump complex"/>
    <property type="evidence" value="ECO:0007669"/>
    <property type="project" value="TreeGrafter"/>
</dbReference>
<dbReference type="NCBIfam" id="TIGR01730">
    <property type="entry name" value="RND_mfp"/>
    <property type="match status" value="1"/>
</dbReference>
<evidence type="ECO:0000313" key="1">
    <source>
        <dbReference type="EMBL" id="OIQ95510.1"/>
    </source>
</evidence>
<dbReference type="Gene3D" id="2.40.30.170">
    <property type="match status" value="1"/>
</dbReference>
<dbReference type="Gene3D" id="2.40.50.100">
    <property type="match status" value="1"/>
</dbReference>
<accession>A0A1J5RHE9</accession>
<dbReference type="Gene3D" id="2.40.420.20">
    <property type="match status" value="1"/>
</dbReference>
<reference evidence="1" key="1">
    <citation type="submission" date="2016-10" db="EMBL/GenBank/DDBJ databases">
        <title>Sequence of Gallionella enrichment culture.</title>
        <authorList>
            <person name="Poehlein A."/>
            <person name="Muehling M."/>
            <person name="Daniel R."/>
        </authorList>
    </citation>
    <scope>NUCLEOTIDE SEQUENCE</scope>
</reference>
<comment type="caution">
    <text evidence="1">The sequence shown here is derived from an EMBL/GenBank/DDBJ whole genome shotgun (WGS) entry which is preliminary data.</text>
</comment>
<dbReference type="EMBL" id="MLJW01000165">
    <property type="protein sequence ID" value="OIQ95510.1"/>
    <property type="molecule type" value="Genomic_DNA"/>
</dbReference>
<organism evidence="1">
    <name type="scientific">mine drainage metagenome</name>
    <dbReference type="NCBI Taxonomy" id="410659"/>
    <lineage>
        <taxon>unclassified sequences</taxon>
        <taxon>metagenomes</taxon>
        <taxon>ecological metagenomes</taxon>
    </lineage>
</organism>
<dbReference type="SUPFAM" id="SSF111369">
    <property type="entry name" value="HlyD-like secretion proteins"/>
    <property type="match status" value="1"/>
</dbReference>
<protein>
    <submittedName>
        <fullName evidence="1">Multidrug resistance protein MdtN</fullName>
    </submittedName>
</protein>